<keyword evidence="1" id="KW-1133">Transmembrane helix</keyword>
<name>A0A7S2PCE6_9STRA</name>
<dbReference type="GO" id="GO:0006888">
    <property type="term" value="P:endoplasmic reticulum to Golgi vesicle-mediated transport"/>
    <property type="evidence" value="ECO:0007669"/>
    <property type="project" value="TreeGrafter"/>
</dbReference>
<accession>A0A7S2PCE6</accession>
<evidence type="ECO:0000313" key="3">
    <source>
        <dbReference type="EMBL" id="CAD9588913.1"/>
    </source>
</evidence>
<dbReference type="PANTHER" id="PTHR34009:SF2">
    <property type="entry name" value="PROTEIN STAR"/>
    <property type="match status" value="1"/>
</dbReference>
<dbReference type="GO" id="GO:0005789">
    <property type="term" value="C:endoplasmic reticulum membrane"/>
    <property type="evidence" value="ECO:0007669"/>
    <property type="project" value="TreeGrafter"/>
</dbReference>
<keyword evidence="1" id="KW-0812">Transmembrane</keyword>
<evidence type="ECO:0000259" key="2">
    <source>
        <dbReference type="Pfam" id="PF05050"/>
    </source>
</evidence>
<reference evidence="3" key="1">
    <citation type="submission" date="2021-01" db="EMBL/GenBank/DDBJ databases">
        <authorList>
            <person name="Corre E."/>
            <person name="Pelletier E."/>
            <person name="Niang G."/>
            <person name="Scheremetjew M."/>
            <person name="Finn R."/>
            <person name="Kale V."/>
            <person name="Holt S."/>
            <person name="Cochrane G."/>
            <person name="Meng A."/>
            <person name="Brown T."/>
            <person name="Cohen L."/>
        </authorList>
    </citation>
    <scope>NUCLEOTIDE SEQUENCE</scope>
    <source>
        <strain evidence="3">B650</strain>
    </source>
</reference>
<dbReference type="InterPro" id="IPR006342">
    <property type="entry name" value="FkbM_mtfrase"/>
</dbReference>
<keyword evidence="1" id="KW-0472">Membrane</keyword>
<dbReference type="GO" id="GO:0016197">
    <property type="term" value="P:endosomal transport"/>
    <property type="evidence" value="ECO:0007669"/>
    <property type="project" value="TreeGrafter"/>
</dbReference>
<dbReference type="Pfam" id="PF05050">
    <property type="entry name" value="Methyltransf_21"/>
    <property type="match status" value="1"/>
</dbReference>
<dbReference type="Gene3D" id="3.40.50.150">
    <property type="entry name" value="Vaccinia Virus protein VP39"/>
    <property type="match status" value="1"/>
</dbReference>
<feature type="domain" description="Methyltransferase FkbM" evidence="2">
    <location>
        <begin position="146"/>
        <end position="312"/>
    </location>
</feature>
<dbReference type="InterPro" id="IPR029063">
    <property type="entry name" value="SAM-dependent_MTases_sf"/>
</dbReference>
<gene>
    <name evidence="3" type="ORF">LDAN0321_LOCUS12718</name>
</gene>
<protein>
    <recommendedName>
        <fullName evidence="2">Methyltransferase FkbM domain-containing protein</fullName>
    </recommendedName>
</protein>
<dbReference type="PANTHER" id="PTHR34009">
    <property type="entry name" value="PROTEIN STAR"/>
    <property type="match status" value="1"/>
</dbReference>
<dbReference type="EMBL" id="HBGY01020168">
    <property type="protein sequence ID" value="CAD9588913.1"/>
    <property type="molecule type" value="Transcribed_RNA"/>
</dbReference>
<dbReference type="SUPFAM" id="SSF53335">
    <property type="entry name" value="S-adenosyl-L-methionine-dependent methyltransferases"/>
    <property type="match status" value="1"/>
</dbReference>
<dbReference type="GO" id="GO:0005794">
    <property type="term" value="C:Golgi apparatus"/>
    <property type="evidence" value="ECO:0007669"/>
    <property type="project" value="TreeGrafter"/>
</dbReference>
<dbReference type="InterPro" id="IPR053202">
    <property type="entry name" value="EGF_Rcpt_Signaling_Reg"/>
</dbReference>
<dbReference type="AlphaFoldDB" id="A0A7S2PCE6"/>
<sequence length="350" mass="40061">MMKKSNTKHQCSLSAKHYGCILFMMGFVALILFNLAEYDKTMTKYNDEIMSISGTTTSLDGDISNSAEKARRFERYNYVPPIVTSNLAVKKEHDEFVEKHCGAPDFATYFQLSWRDRSANGEDKLIYELFFKDYNFEDKQGTFIELGAYDGKQESNTRFFEYCLGWRGLLVEANPYKYPLLYSNRPHVHKMGYAPSCSLEEEKAGKTVRFHDYASTNAGLVGAATTYDGRHEVPVPCGSLTPVLLDLFSDTAQHIHFFSLDVEGSEPSVLENIDFEKVYIEVLMIEVQNNLCRAKCESRDQTRAIMQKEGYIRHSGLVPKSDIFVHSRSSLAKYTTDELNDKRKNRMSRS</sequence>
<dbReference type="GO" id="GO:0031902">
    <property type="term" value="C:late endosome membrane"/>
    <property type="evidence" value="ECO:0007669"/>
    <property type="project" value="TreeGrafter"/>
</dbReference>
<feature type="transmembrane region" description="Helical" evidence="1">
    <location>
        <begin position="20"/>
        <end position="36"/>
    </location>
</feature>
<dbReference type="GO" id="GO:0005886">
    <property type="term" value="C:plasma membrane"/>
    <property type="evidence" value="ECO:0007669"/>
    <property type="project" value="TreeGrafter"/>
</dbReference>
<proteinExistence type="predicted"/>
<evidence type="ECO:0000256" key="1">
    <source>
        <dbReference type="SAM" id="Phobius"/>
    </source>
</evidence>
<organism evidence="3">
    <name type="scientific">Leptocylindrus danicus</name>
    <dbReference type="NCBI Taxonomy" id="163516"/>
    <lineage>
        <taxon>Eukaryota</taxon>
        <taxon>Sar</taxon>
        <taxon>Stramenopiles</taxon>
        <taxon>Ochrophyta</taxon>
        <taxon>Bacillariophyta</taxon>
        <taxon>Coscinodiscophyceae</taxon>
        <taxon>Chaetocerotophycidae</taxon>
        <taxon>Leptocylindrales</taxon>
        <taxon>Leptocylindraceae</taxon>
        <taxon>Leptocylindrus</taxon>
    </lineage>
</organism>